<dbReference type="PATRIC" id="fig|1653479.3.peg.1145"/>
<evidence type="ECO:0000313" key="2">
    <source>
        <dbReference type="EMBL" id="AMY22439.1"/>
    </source>
</evidence>
<feature type="transmembrane region" description="Helical" evidence="1">
    <location>
        <begin position="12"/>
        <end position="38"/>
    </location>
</feature>
<evidence type="ECO:0000313" key="3">
    <source>
        <dbReference type="Proteomes" id="UP000076038"/>
    </source>
</evidence>
<dbReference type="EMBL" id="CP015220">
    <property type="protein sequence ID" value="AMY22439.1"/>
    <property type="molecule type" value="Genomic_DNA"/>
</dbReference>
<dbReference type="AlphaFoldDB" id="A0A143QHL9"/>
<evidence type="ECO:0000256" key="1">
    <source>
        <dbReference type="SAM" id="Phobius"/>
    </source>
</evidence>
<reference evidence="3" key="2">
    <citation type="submission" date="2016-04" db="EMBL/GenBank/DDBJ databases">
        <title>Complete Genome and Plasmid Sequences for Rhodococcus fascians D188 and Draft Sequences for Rhodococcus spp. Isolates PBTS 1 and PBTS 2.</title>
        <authorList>
            <person name="Stamer R."/>
            <person name="Vereecke D."/>
            <person name="Zhang Y."/>
            <person name="Schilkey F."/>
            <person name="Devitt N."/>
            <person name="Randall J."/>
        </authorList>
    </citation>
    <scope>NUCLEOTIDE SEQUENCE [LARGE SCALE GENOMIC DNA]</scope>
    <source>
        <strain evidence="3">PBTS2</strain>
    </source>
</reference>
<organism evidence="2 3">
    <name type="scientific">Rhodococcoides fascians</name>
    <name type="common">Rhodococcus fascians</name>
    <dbReference type="NCBI Taxonomy" id="1828"/>
    <lineage>
        <taxon>Bacteria</taxon>
        <taxon>Bacillati</taxon>
        <taxon>Actinomycetota</taxon>
        <taxon>Actinomycetes</taxon>
        <taxon>Mycobacteriales</taxon>
        <taxon>Nocardiaceae</taxon>
        <taxon>Rhodococcoides</taxon>
    </lineage>
</organism>
<protein>
    <submittedName>
        <fullName evidence="2">Uncharacterized protein</fullName>
    </submittedName>
</protein>
<dbReference type="OrthoDB" id="4483225at2"/>
<keyword evidence="1" id="KW-0472">Membrane</keyword>
<keyword evidence="3" id="KW-1185">Reference proteome</keyword>
<accession>A0A143QHL9</accession>
<dbReference type="RefSeq" id="WP_063216212.1">
    <property type="nucleotide sequence ID" value="NZ_CP015220.1"/>
</dbReference>
<name>A0A143QHL9_RHOFA</name>
<gene>
    <name evidence="2" type="ORF">A3Q41_01128</name>
</gene>
<proteinExistence type="predicted"/>
<keyword evidence="1" id="KW-1133">Transmembrane helix</keyword>
<keyword evidence="1" id="KW-0812">Transmembrane</keyword>
<sequence>MSSKNLFGGPRTLLIVAAVVIVIALVAAAATLIVRAVLGPPEGENKFEIQGYSVVQVDPQVSDLALATQ</sequence>
<dbReference type="KEGG" id="rhs:A3Q41_01128"/>
<dbReference type="Proteomes" id="UP000076038">
    <property type="component" value="Chromosome"/>
</dbReference>
<reference evidence="2 3" key="1">
    <citation type="journal article" date="2016" name="Genome Announc.">
        <title>Complete Genome and Plasmid Sequences for Rhodococcus fascians D188 and Draft Sequences for Rhodococcus Isolates PBTS 1 and PBTS 2.</title>
        <authorList>
            <person name="Stamler R.A."/>
            <person name="Vereecke D."/>
            <person name="Zhang Y."/>
            <person name="Schilkey F."/>
            <person name="Devitt N."/>
            <person name="Randall J.J."/>
        </authorList>
    </citation>
    <scope>NUCLEOTIDE SEQUENCE [LARGE SCALE GENOMIC DNA]</scope>
    <source>
        <strain evidence="2 3">PBTS2</strain>
    </source>
</reference>